<dbReference type="HOGENOM" id="CLU_468426_0_0_14"/>
<evidence type="ECO:0000256" key="1">
    <source>
        <dbReference type="ARBA" id="ARBA00001938"/>
    </source>
</evidence>
<evidence type="ECO:0000259" key="7">
    <source>
        <dbReference type="Pfam" id="PF00198"/>
    </source>
</evidence>
<dbReference type="GO" id="GO:0031405">
    <property type="term" value="F:lipoic acid binding"/>
    <property type="evidence" value="ECO:0007669"/>
    <property type="project" value="TreeGrafter"/>
</dbReference>
<organism evidence="9 10">
    <name type="scientific">Spiroplasma syrphidicola EA-1</name>
    <dbReference type="NCBI Taxonomy" id="1276229"/>
    <lineage>
        <taxon>Bacteria</taxon>
        <taxon>Bacillati</taxon>
        <taxon>Mycoplasmatota</taxon>
        <taxon>Mollicutes</taxon>
        <taxon>Entomoplasmatales</taxon>
        <taxon>Spiroplasmataceae</taxon>
        <taxon>Spiroplasma</taxon>
    </lineage>
</organism>
<dbReference type="Pfam" id="PF00364">
    <property type="entry name" value="Biotin_lipoyl"/>
    <property type="match status" value="1"/>
</dbReference>
<dbReference type="GO" id="GO:0005737">
    <property type="term" value="C:cytoplasm"/>
    <property type="evidence" value="ECO:0007669"/>
    <property type="project" value="TreeGrafter"/>
</dbReference>
<evidence type="ECO:0000313" key="10">
    <source>
        <dbReference type="Proteomes" id="UP000013963"/>
    </source>
</evidence>
<dbReference type="Gene3D" id="2.40.50.100">
    <property type="match status" value="1"/>
</dbReference>
<evidence type="ECO:0000256" key="6">
    <source>
        <dbReference type="RuleBase" id="RU003423"/>
    </source>
</evidence>
<evidence type="ECO:0000313" key="9">
    <source>
        <dbReference type="EMBL" id="AGM25884.1"/>
    </source>
</evidence>
<dbReference type="RefSeq" id="WP_016340533.1">
    <property type="nucleotide sequence ID" value="NC_021284.1"/>
</dbReference>
<dbReference type="EC" id="2.3.1.-" evidence="6"/>
<dbReference type="EMBL" id="CP005078">
    <property type="protein sequence ID" value="AGM25884.1"/>
    <property type="molecule type" value="Genomic_DNA"/>
</dbReference>
<dbReference type="InterPro" id="IPR050743">
    <property type="entry name" value="2-oxoacid_DH_E2_comp"/>
</dbReference>
<dbReference type="PATRIC" id="fig|1276229.3.peg.285"/>
<dbReference type="AlphaFoldDB" id="R4UD93"/>
<dbReference type="eggNOG" id="COG0508">
    <property type="taxonomic scope" value="Bacteria"/>
</dbReference>
<dbReference type="SUPFAM" id="SSF52777">
    <property type="entry name" value="CoA-dependent acyltransferases"/>
    <property type="match status" value="1"/>
</dbReference>
<evidence type="ECO:0000259" key="8">
    <source>
        <dbReference type="Pfam" id="PF00364"/>
    </source>
</evidence>
<gene>
    <name evidence="9" type="ORF">SSYRP_v1c02880</name>
</gene>
<dbReference type="Gene3D" id="3.30.559.10">
    <property type="entry name" value="Chloramphenicol acetyltransferase-like domain"/>
    <property type="match status" value="1"/>
</dbReference>
<dbReference type="GO" id="GO:0016407">
    <property type="term" value="F:acetyltransferase activity"/>
    <property type="evidence" value="ECO:0007669"/>
    <property type="project" value="TreeGrafter"/>
</dbReference>
<dbReference type="STRING" id="1276229.SSYRP_v1c02880"/>
<dbReference type="SUPFAM" id="SSF51230">
    <property type="entry name" value="Single hybrid motif"/>
    <property type="match status" value="1"/>
</dbReference>
<keyword evidence="4 6" id="KW-0450">Lipoyl</keyword>
<keyword evidence="3 6" id="KW-0808">Transferase</keyword>
<accession>R4UD93</accession>
<dbReference type="InterPro" id="IPR011053">
    <property type="entry name" value="Single_hybrid_motif"/>
</dbReference>
<dbReference type="PANTHER" id="PTHR43178:SF5">
    <property type="entry name" value="LIPOAMIDE ACYLTRANSFERASE COMPONENT OF BRANCHED-CHAIN ALPHA-KETO ACID DEHYDROGENASE COMPLEX, MITOCHONDRIAL"/>
    <property type="match status" value="1"/>
</dbReference>
<dbReference type="OrthoDB" id="387237at2"/>
<dbReference type="Pfam" id="PF00198">
    <property type="entry name" value="2-oxoacid_dh"/>
    <property type="match status" value="1"/>
</dbReference>
<evidence type="ECO:0000256" key="5">
    <source>
        <dbReference type="ARBA" id="ARBA00023315"/>
    </source>
</evidence>
<evidence type="ECO:0000256" key="3">
    <source>
        <dbReference type="ARBA" id="ARBA00022679"/>
    </source>
</evidence>
<keyword evidence="5 6" id="KW-0012">Acyltransferase</keyword>
<dbReference type="InterPro" id="IPR001078">
    <property type="entry name" value="2-oxoacid_DH_actylTfrase"/>
</dbReference>
<dbReference type="eggNOG" id="COG0511">
    <property type="taxonomic scope" value="Bacteria"/>
</dbReference>
<protein>
    <recommendedName>
        <fullName evidence="6">Dihydrolipoamide acetyltransferase component of pyruvate dehydrogenase complex</fullName>
        <ecNumber evidence="6">2.3.1.-</ecNumber>
    </recommendedName>
</protein>
<feature type="domain" description="2-oxoacid dehydrogenase acyltransferase catalytic" evidence="7">
    <location>
        <begin position="355"/>
        <end position="582"/>
    </location>
</feature>
<dbReference type="KEGG" id="ssyr:SSYRP_v1c02880"/>
<feature type="domain" description="Lipoyl-binding" evidence="8">
    <location>
        <begin position="12"/>
        <end position="73"/>
    </location>
</feature>
<comment type="cofactor">
    <cofactor evidence="1 6">
        <name>(R)-lipoate</name>
        <dbReference type="ChEBI" id="CHEBI:83088"/>
    </cofactor>
</comment>
<evidence type="ECO:0000256" key="4">
    <source>
        <dbReference type="ARBA" id="ARBA00022823"/>
    </source>
</evidence>
<keyword evidence="10" id="KW-1185">Reference proteome</keyword>
<dbReference type="Proteomes" id="UP000013963">
    <property type="component" value="Chromosome"/>
</dbReference>
<proteinExistence type="inferred from homology"/>
<reference evidence="9 10" key="1">
    <citation type="journal article" date="2013" name="Genome Biol. Evol.">
        <title>Complete genomes of two dipteran-associated spiroplasmas provided insights into the origin, dynamics, and impacts of viral invasion in spiroplasma.</title>
        <authorList>
            <person name="Ku C."/>
            <person name="Lo W.S."/>
            <person name="Chen L.L."/>
            <person name="Kuo C.H."/>
        </authorList>
    </citation>
    <scope>NUCLEOTIDE SEQUENCE [LARGE SCALE GENOMIC DNA]</scope>
    <source>
        <strain evidence="9">EA-1</strain>
    </source>
</reference>
<name>R4UD93_9MOLU</name>
<dbReference type="InterPro" id="IPR000089">
    <property type="entry name" value="Biotin_lipoyl"/>
</dbReference>
<sequence length="582" mass="65746">MGKIFFEADDNRKGIIDNVFVKEGQLVQKDDKLVNVVTQSRVYEIKAPGPGVVTNLSIYENKVINTGDILLELNNQASHYNHHDQKNIYNKSNFTNVRFDNNQNKKTETEIFREELIETLLARKVAGENSDSIELTEEIIEPVLNEQSTPPITEPVGPTPPEGNNQTFAFGDEITTTSVLLTEEVNNTSQPVAADKDFISNMNSLRKNLQNVETATNTVDIQEEIINNLISDVDVDQLSEHSSFKKQQPFRDELSKTFVHRMYSDIQNDLNHESNIEPGQVEIEPTPTEIIYFNEELMEQELEDNNIVQTPSPEEPGPLSSEQPSFEQGEIIADLTKNVEEPHDIRQEDNDNISSEVKLSPHAYRRVARLLKNPNKNAQTFLDIEVDVTELVNLLTIMREAYLQQNIELTLLPFFVKAVHSGLKKFPLLNASFNLGTQSVIFKWIYNIAVSLDNDTTISTPVLFDLKDDTIKEIATKCNALAVKEYDDNSEAFDYENSTFSIFNFGDFGVTRGTLTIPEHHSAAIGMGIIFKKPVVVEKNDIAIRDIMVITLAYNEMIIDITEASKFAHYVAYLLSNPGLLL</sequence>
<dbReference type="InterPro" id="IPR023213">
    <property type="entry name" value="CAT-like_dom_sf"/>
</dbReference>
<comment type="similarity">
    <text evidence="2 6">Belongs to the 2-oxoacid dehydrogenase family.</text>
</comment>
<evidence type="ECO:0000256" key="2">
    <source>
        <dbReference type="ARBA" id="ARBA00007317"/>
    </source>
</evidence>
<dbReference type="PANTHER" id="PTHR43178">
    <property type="entry name" value="DIHYDROLIPOAMIDE ACETYLTRANSFERASE COMPONENT OF PYRUVATE DEHYDROGENASE COMPLEX"/>
    <property type="match status" value="1"/>
</dbReference>